<dbReference type="GO" id="GO:0005198">
    <property type="term" value="F:structural molecule activity"/>
    <property type="evidence" value="ECO:0007669"/>
    <property type="project" value="InterPro"/>
</dbReference>
<dbReference type="GO" id="GO:0006891">
    <property type="term" value="P:intra-Golgi vesicle-mediated transport"/>
    <property type="evidence" value="ECO:0007669"/>
    <property type="project" value="TreeGrafter"/>
</dbReference>
<dbReference type="Pfam" id="PF04733">
    <property type="entry name" value="Coatomer_E"/>
    <property type="match status" value="1"/>
</dbReference>
<evidence type="ECO:0000256" key="7">
    <source>
        <dbReference type="ARBA" id="ARBA00022927"/>
    </source>
</evidence>
<dbReference type="Gene3D" id="1.25.40.10">
    <property type="entry name" value="Tetratricopeptide repeat domain"/>
    <property type="match status" value="1"/>
</dbReference>
<dbReference type="GO" id="GO:0030126">
    <property type="term" value="C:COPI vesicle coat"/>
    <property type="evidence" value="ECO:0007669"/>
    <property type="project" value="TreeGrafter"/>
</dbReference>
<reference evidence="12 13" key="1">
    <citation type="journal article" date="2018" name="Mol. Biol. Evol.">
        <title>Broad Genomic Sampling Reveals a Smut Pathogenic Ancestry of the Fungal Clade Ustilaginomycotina.</title>
        <authorList>
            <person name="Kijpornyongpan T."/>
            <person name="Mondo S.J."/>
            <person name="Barry K."/>
            <person name="Sandor L."/>
            <person name="Lee J."/>
            <person name="Lipzen A."/>
            <person name="Pangilinan J."/>
            <person name="LaButti K."/>
            <person name="Hainaut M."/>
            <person name="Henrissat B."/>
            <person name="Grigoriev I.V."/>
            <person name="Spatafora J.W."/>
            <person name="Aime M.C."/>
        </authorList>
    </citation>
    <scope>NUCLEOTIDE SEQUENCE [LARGE SCALE GENOMIC DNA]</scope>
    <source>
        <strain evidence="12 13">MCA 4718</strain>
    </source>
</reference>
<feature type="region of interest" description="Disordered" evidence="11">
    <location>
        <begin position="305"/>
        <end position="325"/>
    </location>
</feature>
<evidence type="ECO:0000313" key="13">
    <source>
        <dbReference type="Proteomes" id="UP000245942"/>
    </source>
</evidence>
<dbReference type="GeneID" id="37015022"/>
<evidence type="ECO:0000256" key="10">
    <source>
        <dbReference type="ARBA" id="ARBA00023329"/>
    </source>
</evidence>
<evidence type="ECO:0000256" key="6">
    <source>
        <dbReference type="ARBA" id="ARBA00022892"/>
    </source>
</evidence>
<evidence type="ECO:0000256" key="8">
    <source>
        <dbReference type="ARBA" id="ARBA00023034"/>
    </source>
</evidence>
<name>A0A316TZ42_9BASI</name>
<evidence type="ECO:0000256" key="2">
    <source>
        <dbReference type="ARBA" id="ARBA00004347"/>
    </source>
</evidence>
<evidence type="ECO:0000256" key="9">
    <source>
        <dbReference type="ARBA" id="ARBA00023136"/>
    </source>
</evidence>
<keyword evidence="10" id="KW-0968">Cytoplasmic vesicle</keyword>
<comment type="similarity">
    <text evidence="3">Belongs to the COPE family.</text>
</comment>
<dbReference type="RefSeq" id="XP_025345659.1">
    <property type="nucleotide sequence ID" value="XM_025493288.1"/>
</dbReference>
<keyword evidence="8" id="KW-0333">Golgi apparatus</keyword>
<evidence type="ECO:0000313" key="12">
    <source>
        <dbReference type="EMBL" id="PWN18499.1"/>
    </source>
</evidence>
<dbReference type="PANTHER" id="PTHR10805:SF0">
    <property type="entry name" value="COATOMER SUBUNIT EPSILON"/>
    <property type="match status" value="1"/>
</dbReference>
<dbReference type="InterPro" id="IPR006822">
    <property type="entry name" value="Coatomer_esu"/>
</dbReference>
<accession>A0A316TZ42</accession>
<evidence type="ECO:0000256" key="3">
    <source>
        <dbReference type="ARBA" id="ARBA00008827"/>
    </source>
</evidence>
<dbReference type="EMBL" id="KZ819336">
    <property type="protein sequence ID" value="PWN18499.1"/>
    <property type="molecule type" value="Genomic_DNA"/>
</dbReference>
<proteinExistence type="inferred from homology"/>
<keyword evidence="5" id="KW-0963">Cytoplasm</keyword>
<dbReference type="GO" id="GO:0006888">
    <property type="term" value="P:endoplasmic reticulum to Golgi vesicle-mediated transport"/>
    <property type="evidence" value="ECO:0007669"/>
    <property type="project" value="TreeGrafter"/>
</dbReference>
<evidence type="ECO:0000256" key="1">
    <source>
        <dbReference type="ARBA" id="ARBA00004255"/>
    </source>
</evidence>
<dbReference type="PANTHER" id="PTHR10805">
    <property type="entry name" value="COATOMER SUBUNIT EPSILON"/>
    <property type="match status" value="1"/>
</dbReference>
<keyword evidence="6" id="KW-0931">ER-Golgi transport</keyword>
<evidence type="ECO:0000256" key="11">
    <source>
        <dbReference type="SAM" id="MobiDB-lite"/>
    </source>
</evidence>
<dbReference type="GO" id="GO:0015031">
    <property type="term" value="P:protein transport"/>
    <property type="evidence" value="ECO:0007669"/>
    <property type="project" value="UniProtKB-KW"/>
</dbReference>
<dbReference type="Proteomes" id="UP000245942">
    <property type="component" value="Unassembled WGS sequence"/>
</dbReference>
<keyword evidence="4" id="KW-0813">Transport</keyword>
<keyword evidence="9" id="KW-0472">Membrane</keyword>
<evidence type="ECO:0000256" key="4">
    <source>
        <dbReference type="ARBA" id="ARBA00022448"/>
    </source>
</evidence>
<comment type="subcellular location">
    <subcellularLocation>
        <location evidence="2">Cytoplasmic vesicle</location>
        <location evidence="2">COPI-coated vesicle membrane</location>
        <topology evidence="2">Peripheral membrane protein</topology>
        <orientation evidence="2">Cytoplasmic side</orientation>
    </subcellularLocation>
    <subcellularLocation>
        <location evidence="1">Golgi apparatus membrane</location>
        <topology evidence="1">Peripheral membrane protein</topology>
        <orientation evidence="1">Cytoplasmic side</orientation>
    </subcellularLocation>
</comment>
<organism evidence="12 13">
    <name type="scientific">Pseudomicrostroma glucosiphilum</name>
    <dbReference type="NCBI Taxonomy" id="1684307"/>
    <lineage>
        <taxon>Eukaryota</taxon>
        <taxon>Fungi</taxon>
        <taxon>Dikarya</taxon>
        <taxon>Basidiomycota</taxon>
        <taxon>Ustilaginomycotina</taxon>
        <taxon>Exobasidiomycetes</taxon>
        <taxon>Microstromatales</taxon>
        <taxon>Microstromatales incertae sedis</taxon>
        <taxon>Pseudomicrostroma</taxon>
    </lineage>
</organism>
<evidence type="ECO:0000256" key="5">
    <source>
        <dbReference type="ARBA" id="ARBA00022490"/>
    </source>
</evidence>
<sequence length="348" mass="36785">MSSLTSTLFYKSAFPGCIAHVSSLNSPGPLDVCFSVRAHLALSPPNTSAARSLIDAHSAPLGESTTKALRIFTDVIEAVAASTPGAGGEEQEEDRDLGNQVVALSEVHEAIIEGVEYFDGEEEQVECLLATTQYLDQDPIGALETLKVNSAAAGGDPQKNLGSIALAVHILLLIHRPDVAQKLYDSARTWAEDSLVIQLVEASLGVYKGGRPAQQAYYVYDEFSSLAASSEEGKGGRLASMRMGRGVALMRRGEWKKAEESVREAGTSLQQGGDAEEGKNGLAKEVKANLAVLAGYLNPQSKLGNPGQEYLNGLASPAPPHQLSTSLSEMDKRFDELVASRAVAAASS</sequence>
<dbReference type="STRING" id="1684307.A0A316TZ42"/>
<keyword evidence="7" id="KW-0653">Protein transport</keyword>
<dbReference type="OrthoDB" id="310217at2759"/>
<protein>
    <recommendedName>
        <fullName evidence="14">Coatomer subunit epsilon</fullName>
    </recommendedName>
</protein>
<dbReference type="GO" id="GO:0006890">
    <property type="term" value="P:retrograde vesicle-mediated transport, Golgi to endoplasmic reticulum"/>
    <property type="evidence" value="ECO:0007669"/>
    <property type="project" value="InterPro"/>
</dbReference>
<evidence type="ECO:0008006" key="14">
    <source>
        <dbReference type="Google" id="ProtNLM"/>
    </source>
</evidence>
<dbReference type="InterPro" id="IPR011990">
    <property type="entry name" value="TPR-like_helical_dom_sf"/>
</dbReference>
<dbReference type="AlphaFoldDB" id="A0A316TZ42"/>
<keyword evidence="13" id="KW-1185">Reference proteome</keyword>
<gene>
    <name evidence="12" type="ORF">BCV69DRAFT_285129</name>
</gene>
<dbReference type="GO" id="GO:0000139">
    <property type="term" value="C:Golgi membrane"/>
    <property type="evidence" value="ECO:0007669"/>
    <property type="project" value="UniProtKB-SubCell"/>
</dbReference>